<evidence type="ECO:0000259" key="1">
    <source>
        <dbReference type="PROSITE" id="PS50181"/>
    </source>
</evidence>
<protein>
    <recommendedName>
        <fullName evidence="1">F-box domain-containing protein</fullName>
    </recommendedName>
</protein>
<reference evidence="2" key="1">
    <citation type="submission" date="2021-02" db="EMBL/GenBank/DDBJ databases">
        <authorList>
            <person name="Nowell W R."/>
        </authorList>
    </citation>
    <scope>NUCLEOTIDE SEQUENCE</scope>
</reference>
<dbReference type="PROSITE" id="PS50181">
    <property type="entry name" value="FBOX"/>
    <property type="match status" value="1"/>
</dbReference>
<dbReference type="AlphaFoldDB" id="A0A814EZV1"/>
<comment type="caution">
    <text evidence="2">The sequence shown here is derived from an EMBL/GenBank/DDBJ whole genome shotgun (WGS) entry which is preliminary data.</text>
</comment>
<gene>
    <name evidence="2" type="ORF">IZO911_LOCUS16318</name>
</gene>
<evidence type="ECO:0000313" key="3">
    <source>
        <dbReference type="Proteomes" id="UP000663860"/>
    </source>
</evidence>
<accession>A0A814EZV1</accession>
<dbReference type="InterPro" id="IPR001810">
    <property type="entry name" value="F-box_dom"/>
</dbReference>
<dbReference type="Proteomes" id="UP000663860">
    <property type="component" value="Unassembled WGS sequence"/>
</dbReference>
<dbReference type="EMBL" id="CAJNOE010000146">
    <property type="protein sequence ID" value="CAF0976210.1"/>
    <property type="molecule type" value="Genomic_DNA"/>
</dbReference>
<feature type="domain" description="F-box" evidence="1">
    <location>
        <begin position="1"/>
        <end position="58"/>
    </location>
</feature>
<sequence>MKFDQLPNEILIECFQYLNTFDIFYSFDQLNHRFNKLIRNILLNLNLPEKNQKSFRELFYKLTINSHRRNQIISLKISKTWNQLSSFISFFSLTDFPQLQSLTLIDLYDTNSDAKHSILLSLSNFYNGYPNDLNYETCEILSNLFLPKIQMKFFINQKIIFITSLTIKNCYFIHICQLFEYVSMLNYLHIKSFNSPWDRIDEVHLISVCAFYLKQFIVDFSEVSFEIFECLLKQTPNLEILTTNHSYGADMTDDKRWQNLIQSSLHHLKIFKFQFIVSAKQIILDQFQNDFWSKDHHWDVICVVDSTYTRFFTIPYQYNKFQLDPETKIFGITLINKSKVFRYVTELSIDILNENFHDYYFENVKSLKIYKILDYSKKIYIHHKQKEKFFESLPVIVNLSSLKHLDITYINDIISSTDLLNILKKARKLSSLEINTSVLMSLLINDELCQYLNEMIKILIIDQYYNAKFIEFNEVNKFCQAFSNVERLQGAIGHSSAIREQA</sequence>
<proteinExistence type="predicted"/>
<evidence type="ECO:0000313" key="2">
    <source>
        <dbReference type="EMBL" id="CAF0976210.1"/>
    </source>
</evidence>
<name>A0A814EZV1_9BILA</name>
<organism evidence="2 3">
    <name type="scientific">Adineta steineri</name>
    <dbReference type="NCBI Taxonomy" id="433720"/>
    <lineage>
        <taxon>Eukaryota</taxon>
        <taxon>Metazoa</taxon>
        <taxon>Spiralia</taxon>
        <taxon>Gnathifera</taxon>
        <taxon>Rotifera</taxon>
        <taxon>Eurotatoria</taxon>
        <taxon>Bdelloidea</taxon>
        <taxon>Adinetida</taxon>
        <taxon>Adinetidae</taxon>
        <taxon>Adineta</taxon>
    </lineage>
</organism>